<accession>A0ABP9X6L7</accession>
<sequence length="610" mass="67340">MPTNPPFTDWPPHIADRLELADSIVSLTQSRLAEWPAAAPLAPYEAGDLLDLLREGMEVWEQVAVALEMIAMGFPPSGVIVLANLVFAQERVAAQLQPARWKDTLAPIVAQVIRIQPVTGDMAVTLREQATTLVSGLGAAAATLDAMVRDRWNSHQAQQAEQALRDLKRLADDLTALMSPIPLAPVAPWPADWWVLTPDGPASLDSILMHAREMQTMLIQHMRLIQVARRSSLRASRIPQYQRVAIEGFDALRQVRIVQHVVAFVINRTLHECPVILPVPIEAGLAWAISGDDLAMLEAQRAVVLAKPDDAQPWLALLGVLAEGVQHALDEYDAIDDTQLGLLTEGWEDVDAALGRLVHGAAAPPRPIMPWDTERTAVRAMQQTLRQHAAQVVYPGQKASKRRNGPRGNITREWETCFDLIQEAIRQHHAPTIFRAGVLQQVAQLIQRQESPTPESLRERWIGRVWWAWNHRDTEYLFREAVHASMESAGYGVAHDPAPSPQSNSYLATAAALGEALRTASLAEERLWRLGIDPRPWVAAANQVYGAVDAANPHTPATVCCDCGQPFTERWSSIQCKSCGKRDWHSDAIAFREEWGGVQGATIDISPEGI</sequence>
<protein>
    <submittedName>
        <fullName evidence="1">Uncharacterized protein</fullName>
    </submittedName>
</protein>
<dbReference type="EMBL" id="BAABRU010000029">
    <property type="protein sequence ID" value="GAA5531024.1"/>
    <property type="molecule type" value="Genomic_DNA"/>
</dbReference>
<dbReference type="RefSeq" id="WP_345724610.1">
    <property type="nucleotide sequence ID" value="NZ_BAABRU010000029.1"/>
</dbReference>
<reference evidence="1 2" key="1">
    <citation type="submission" date="2024-02" db="EMBL/GenBank/DDBJ databases">
        <title>Herpetosiphon gulosus NBRC 112829.</title>
        <authorList>
            <person name="Ichikawa N."/>
            <person name="Katano-Makiyama Y."/>
            <person name="Hidaka K."/>
        </authorList>
    </citation>
    <scope>NUCLEOTIDE SEQUENCE [LARGE SCALE GENOMIC DNA]</scope>
    <source>
        <strain evidence="1 2">NBRC 112829</strain>
    </source>
</reference>
<name>A0ABP9X6L7_9CHLR</name>
<proteinExistence type="predicted"/>
<gene>
    <name evidence="1" type="ORF">Hgul01_04848</name>
</gene>
<organism evidence="1 2">
    <name type="scientific">Herpetosiphon gulosus</name>
    <dbReference type="NCBI Taxonomy" id="1973496"/>
    <lineage>
        <taxon>Bacteria</taxon>
        <taxon>Bacillati</taxon>
        <taxon>Chloroflexota</taxon>
        <taxon>Chloroflexia</taxon>
        <taxon>Herpetosiphonales</taxon>
        <taxon>Herpetosiphonaceae</taxon>
        <taxon>Herpetosiphon</taxon>
    </lineage>
</organism>
<comment type="caution">
    <text evidence="1">The sequence shown here is derived from an EMBL/GenBank/DDBJ whole genome shotgun (WGS) entry which is preliminary data.</text>
</comment>
<evidence type="ECO:0000313" key="2">
    <source>
        <dbReference type="Proteomes" id="UP001428290"/>
    </source>
</evidence>
<dbReference type="Proteomes" id="UP001428290">
    <property type="component" value="Unassembled WGS sequence"/>
</dbReference>
<evidence type="ECO:0000313" key="1">
    <source>
        <dbReference type="EMBL" id="GAA5531024.1"/>
    </source>
</evidence>
<keyword evidence="2" id="KW-1185">Reference proteome</keyword>